<dbReference type="SMART" id="SM01118">
    <property type="entry name" value="CYTH"/>
    <property type="match status" value="1"/>
</dbReference>
<dbReference type="InterPro" id="IPR023577">
    <property type="entry name" value="CYTH_domain"/>
</dbReference>
<dbReference type="Gene3D" id="2.40.320.10">
    <property type="entry name" value="Hypothetical Protein Pfu-838710-001"/>
    <property type="match status" value="1"/>
</dbReference>
<dbReference type="Pfam" id="PF00977">
    <property type="entry name" value="His_biosynth"/>
    <property type="match status" value="1"/>
</dbReference>
<dbReference type="Gene3D" id="3.20.20.70">
    <property type="entry name" value="Aldolase class I"/>
    <property type="match status" value="1"/>
</dbReference>
<dbReference type="InterPro" id="IPR013785">
    <property type="entry name" value="Aldolase_TIM"/>
</dbReference>
<dbReference type="PROSITE" id="PS51707">
    <property type="entry name" value="CYTH"/>
    <property type="match status" value="1"/>
</dbReference>
<comment type="caution">
    <text evidence="10">The sequence shown here is derived from an EMBL/GenBank/DDBJ whole genome shotgun (WGS) entry which is preliminary data.</text>
</comment>
<dbReference type="PANTHER" id="PTHR21235">
    <property type="entry name" value="IMIDAZOLE GLYCEROL PHOSPHATE SYNTHASE SUBUNIT HISF/H IGP SYNTHASE SUBUNIT HISF/H"/>
    <property type="match status" value="1"/>
</dbReference>
<dbReference type="Gene3D" id="1.40.20.10">
    <property type="entry name" value="CHAD domain"/>
    <property type="match status" value="1"/>
</dbReference>
<dbReference type="Proteomes" id="UP001642464">
    <property type="component" value="Unassembled WGS sequence"/>
</dbReference>
<feature type="domain" description="CHAD" evidence="9">
    <location>
        <begin position="220"/>
        <end position="511"/>
    </location>
</feature>
<evidence type="ECO:0000256" key="7">
    <source>
        <dbReference type="RuleBase" id="RU003657"/>
    </source>
</evidence>
<dbReference type="InterPro" id="IPR004651">
    <property type="entry name" value="HisF"/>
</dbReference>
<dbReference type="SMART" id="SM00880">
    <property type="entry name" value="CHAD"/>
    <property type="match status" value="1"/>
</dbReference>
<name>A0ABP0LL30_9DINO</name>
<evidence type="ECO:0000256" key="5">
    <source>
        <dbReference type="ARBA" id="ARBA00023239"/>
    </source>
</evidence>
<gene>
    <name evidence="10" type="ORF">SCF082_LOCUS23021</name>
</gene>
<comment type="similarity">
    <text evidence="7">Belongs to the HisA/HisF family.</text>
</comment>
<protein>
    <recommendedName>
        <fullName evidence="2">imidazole glycerol-phosphate synthase</fullName>
        <ecNumber evidence="2">4.3.2.10</ecNumber>
    </recommendedName>
</protein>
<evidence type="ECO:0000259" key="9">
    <source>
        <dbReference type="PROSITE" id="PS51708"/>
    </source>
</evidence>
<dbReference type="InterPro" id="IPR038186">
    <property type="entry name" value="CHAD_dom_sf"/>
</dbReference>
<dbReference type="Pfam" id="PF05235">
    <property type="entry name" value="CHAD"/>
    <property type="match status" value="1"/>
</dbReference>
<dbReference type="NCBIfam" id="TIGR00735">
    <property type="entry name" value="hisF"/>
    <property type="match status" value="1"/>
</dbReference>
<evidence type="ECO:0000256" key="2">
    <source>
        <dbReference type="ARBA" id="ARBA00012809"/>
    </source>
</evidence>
<keyword evidence="11" id="KW-1185">Reference proteome</keyword>
<evidence type="ECO:0000256" key="3">
    <source>
        <dbReference type="ARBA" id="ARBA00022605"/>
    </source>
</evidence>
<dbReference type="InterPro" id="IPR033469">
    <property type="entry name" value="CYTH-like_dom_sf"/>
</dbReference>
<dbReference type="SUPFAM" id="SSF55154">
    <property type="entry name" value="CYTH-like phosphatases"/>
    <property type="match status" value="1"/>
</dbReference>
<evidence type="ECO:0000256" key="6">
    <source>
        <dbReference type="ARBA" id="ARBA00047838"/>
    </source>
</evidence>
<feature type="domain" description="CYTH" evidence="8">
    <location>
        <begin position="5"/>
        <end position="204"/>
    </location>
</feature>
<comment type="catalytic activity">
    <reaction evidence="6">
        <text>5-[(5-phospho-1-deoxy-D-ribulos-1-ylimino)methylamino]-1-(5-phospho-beta-D-ribosyl)imidazole-4-carboxamide + L-glutamine = D-erythro-1-(imidazol-4-yl)glycerol 3-phosphate + 5-amino-1-(5-phospho-beta-D-ribosyl)imidazole-4-carboxamide + L-glutamate + H(+)</text>
        <dbReference type="Rhea" id="RHEA:24793"/>
        <dbReference type="ChEBI" id="CHEBI:15378"/>
        <dbReference type="ChEBI" id="CHEBI:29985"/>
        <dbReference type="ChEBI" id="CHEBI:58278"/>
        <dbReference type="ChEBI" id="CHEBI:58359"/>
        <dbReference type="ChEBI" id="CHEBI:58475"/>
        <dbReference type="ChEBI" id="CHEBI:58525"/>
        <dbReference type="EC" id="4.3.2.10"/>
    </reaction>
</comment>
<dbReference type="SUPFAM" id="SSF51366">
    <property type="entry name" value="Ribulose-phoshate binding barrel"/>
    <property type="match status" value="1"/>
</dbReference>
<evidence type="ECO:0000256" key="4">
    <source>
        <dbReference type="ARBA" id="ARBA00023102"/>
    </source>
</evidence>
<dbReference type="InterPro" id="IPR050064">
    <property type="entry name" value="IGPS_HisA/HisF"/>
</dbReference>
<comment type="pathway">
    <text evidence="1">Amino-acid biosynthesis; L-histidine biosynthesis; L-histidine from 5-phospho-alpha-D-ribose 1-diphosphate: step 5/9.</text>
</comment>
<dbReference type="PANTHER" id="PTHR21235:SF2">
    <property type="entry name" value="IMIDAZOLE GLYCEROL PHOSPHATE SYNTHASE HISHF"/>
    <property type="match status" value="1"/>
</dbReference>
<dbReference type="Pfam" id="PF01928">
    <property type="entry name" value="CYTH"/>
    <property type="match status" value="1"/>
</dbReference>
<evidence type="ECO:0000256" key="1">
    <source>
        <dbReference type="ARBA" id="ARBA00005091"/>
    </source>
</evidence>
<reference evidence="10 11" key="1">
    <citation type="submission" date="2024-02" db="EMBL/GenBank/DDBJ databases">
        <authorList>
            <person name="Chen Y."/>
            <person name="Shah S."/>
            <person name="Dougan E. K."/>
            <person name="Thang M."/>
            <person name="Chan C."/>
        </authorList>
    </citation>
    <scope>NUCLEOTIDE SEQUENCE [LARGE SCALE GENOMIC DNA]</scope>
</reference>
<accession>A0ABP0LL30</accession>
<evidence type="ECO:0000313" key="11">
    <source>
        <dbReference type="Proteomes" id="UP001642464"/>
    </source>
</evidence>
<keyword evidence="3 7" id="KW-0028">Amino-acid biosynthesis</keyword>
<dbReference type="EMBL" id="CAXAMM010016668">
    <property type="protein sequence ID" value="CAK9039363.1"/>
    <property type="molecule type" value="Genomic_DNA"/>
</dbReference>
<proteinExistence type="inferred from homology"/>
<sequence>MADREQEFELKFTGSPIEIAALPQSLFFSALNHKGGEWERLASTYYDVVGGALAKQGLSLRLREEGGGLVQAVKQSNSQYVSILRKEVETLIERASDFPAQTGHAEFDRAIQPVAENLMPVARTTVDRWAAIVDFGQSQIELSVDLGRVESWSPEGAHFQAPLAEVEIELKFGATEDVFSLGRLLVKNASLRLSSKSKLETALALQTGGAYRIARPGKIKATLEEPAVDLLQRALGDIAVRLTSLQPAMLEARHVEGVHQMRVAMRRLRALERVFRPYLDTRDLSDLAACAKVLARGLSDARDWDVFLEETLPAALESSYAPNCDKKLKSTCEAKRAQGWAKAVTTVSDAQFTVFLIDLTEAAVLASWRQKASSKLMAPVSKFAPRALNRAMKRVVRTAKEVRFDRLEELHQLRIALKKLRYPVQMFRSIYPQEQRKAYMAMMASLQESFGLVNDAVVAQDLANEAARGNGDEAMHGVNFVNLRDAGDPVAAAEAYDAAGADELCFLDISASHEGRGVLIDVVKQVAERCFMPLTVGGGVASLDDFRALLLAGADKVAMNTSAVKKPALINEAAVRFGAQCVVVAIDAKATSKGGWEVFTHGGRTSTGLDAVQFARDVEKRGAGEILLTSMDRDGAKTGFDIALTRAVAEAVNVPVIASGGAGKAQHMAEAINEGKASAVLAASIFHFGEVTIDEVRACLAASGAPVRSVSSVA</sequence>
<dbReference type="InterPro" id="IPR011060">
    <property type="entry name" value="RibuloseP-bd_barrel"/>
</dbReference>
<keyword evidence="4 7" id="KW-0368">Histidine biosynthesis</keyword>
<evidence type="ECO:0000313" key="10">
    <source>
        <dbReference type="EMBL" id="CAK9039363.1"/>
    </source>
</evidence>
<evidence type="ECO:0000259" key="8">
    <source>
        <dbReference type="PROSITE" id="PS51707"/>
    </source>
</evidence>
<keyword evidence="5" id="KW-0456">Lyase</keyword>
<dbReference type="InterPro" id="IPR006062">
    <property type="entry name" value="His_biosynth"/>
</dbReference>
<dbReference type="HAMAP" id="MF_01013">
    <property type="entry name" value="HisF"/>
    <property type="match status" value="1"/>
</dbReference>
<dbReference type="EC" id="4.3.2.10" evidence="2"/>
<organism evidence="10 11">
    <name type="scientific">Durusdinium trenchii</name>
    <dbReference type="NCBI Taxonomy" id="1381693"/>
    <lineage>
        <taxon>Eukaryota</taxon>
        <taxon>Sar</taxon>
        <taxon>Alveolata</taxon>
        <taxon>Dinophyceae</taxon>
        <taxon>Suessiales</taxon>
        <taxon>Symbiodiniaceae</taxon>
        <taxon>Durusdinium</taxon>
    </lineage>
</organism>
<dbReference type="PROSITE" id="PS51708">
    <property type="entry name" value="CHAD"/>
    <property type="match status" value="1"/>
</dbReference>
<dbReference type="InterPro" id="IPR007899">
    <property type="entry name" value="CHAD_dom"/>
</dbReference>
<dbReference type="CDD" id="cd04731">
    <property type="entry name" value="HisF"/>
    <property type="match status" value="1"/>
</dbReference>